<dbReference type="InterPro" id="IPR027417">
    <property type="entry name" value="P-loop_NTPase"/>
</dbReference>
<dbReference type="InterPro" id="IPR005662">
    <property type="entry name" value="GTPase_Era-like"/>
</dbReference>
<dbReference type="GO" id="GO:0000028">
    <property type="term" value="P:ribosomal small subunit assembly"/>
    <property type="evidence" value="ECO:0007669"/>
    <property type="project" value="TreeGrafter"/>
</dbReference>
<dbReference type="PANTHER" id="PTHR42698:SF1">
    <property type="entry name" value="GTPASE ERA, MITOCHONDRIAL"/>
    <property type="match status" value="1"/>
</dbReference>
<protein>
    <submittedName>
        <fullName evidence="3">Dynamin family protein</fullName>
    </submittedName>
</protein>
<proteinExistence type="predicted"/>
<feature type="domain" description="Dynamin N-terminal" evidence="2">
    <location>
        <begin position="78"/>
        <end position="221"/>
    </location>
</feature>
<dbReference type="Proteomes" id="UP000713964">
    <property type="component" value="Unassembled WGS sequence"/>
</dbReference>
<dbReference type="SUPFAM" id="SSF52540">
    <property type="entry name" value="P-loop containing nucleoside triphosphate hydrolases"/>
    <property type="match status" value="1"/>
</dbReference>
<dbReference type="GO" id="GO:0005525">
    <property type="term" value="F:GTP binding"/>
    <property type="evidence" value="ECO:0007669"/>
    <property type="project" value="InterPro"/>
</dbReference>
<dbReference type="EMBL" id="JABZXL010000005">
    <property type="protein sequence ID" value="MBF1658799.1"/>
    <property type="molecule type" value="Genomic_DNA"/>
</dbReference>
<dbReference type="GO" id="GO:0019843">
    <property type="term" value="F:rRNA binding"/>
    <property type="evidence" value="ECO:0007669"/>
    <property type="project" value="TreeGrafter"/>
</dbReference>
<feature type="region of interest" description="Disordered" evidence="1">
    <location>
        <begin position="454"/>
        <end position="480"/>
    </location>
</feature>
<feature type="region of interest" description="Disordered" evidence="1">
    <location>
        <begin position="629"/>
        <end position="649"/>
    </location>
</feature>
<accession>A0A930PQV1</accession>
<comment type="caution">
    <text evidence="3">The sequence shown here is derived from an EMBL/GenBank/DDBJ whole genome shotgun (WGS) entry which is preliminary data.</text>
</comment>
<evidence type="ECO:0000256" key="1">
    <source>
        <dbReference type="SAM" id="MobiDB-lite"/>
    </source>
</evidence>
<feature type="compositionally biased region" description="Low complexity" evidence="1">
    <location>
        <begin position="629"/>
        <end position="643"/>
    </location>
</feature>
<dbReference type="Gene3D" id="3.40.50.300">
    <property type="entry name" value="P-loop containing nucleotide triphosphate hydrolases"/>
    <property type="match status" value="1"/>
</dbReference>
<dbReference type="Pfam" id="PF00350">
    <property type="entry name" value="Dynamin_N"/>
    <property type="match status" value="1"/>
</dbReference>
<evidence type="ECO:0000259" key="2">
    <source>
        <dbReference type="Pfam" id="PF00350"/>
    </source>
</evidence>
<dbReference type="AlphaFoldDB" id="A0A930PQV1"/>
<name>A0A930PQV1_9MICC</name>
<evidence type="ECO:0000313" key="4">
    <source>
        <dbReference type="Proteomes" id="UP000713964"/>
    </source>
</evidence>
<dbReference type="GO" id="GO:0005829">
    <property type="term" value="C:cytosol"/>
    <property type="evidence" value="ECO:0007669"/>
    <property type="project" value="TreeGrafter"/>
</dbReference>
<gene>
    <name evidence="3" type="ORF">HXO58_03050</name>
</gene>
<reference evidence="3" key="1">
    <citation type="submission" date="2020-04" db="EMBL/GenBank/DDBJ databases">
        <title>Deep metagenomics examines the oral microbiome during advanced dental caries in children, revealing novel taxa and co-occurrences with host molecules.</title>
        <authorList>
            <person name="Baker J.L."/>
            <person name="Morton J.T."/>
            <person name="Dinis M."/>
            <person name="Alvarez R."/>
            <person name="Tran N.C."/>
            <person name="Knight R."/>
            <person name="Edlund A."/>
        </authorList>
    </citation>
    <scope>NUCLEOTIDE SEQUENCE</scope>
    <source>
        <strain evidence="3">JCVI_29_bin.11</strain>
    </source>
</reference>
<dbReference type="InterPro" id="IPR045063">
    <property type="entry name" value="Dynamin_N"/>
</dbReference>
<evidence type="ECO:0000313" key="3">
    <source>
        <dbReference type="EMBL" id="MBF1658799.1"/>
    </source>
</evidence>
<dbReference type="GO" id="GO:0043024">
    <property type="term" value="F:ribosomal small subunit binding"/>
    <property type="evidence" value="ECO:0007669"/>
    <property type="project" value="TreeGrafter"/>
</dbReference>
<organism evidence="3 4">
    <name type="scientific">Rothia mucilaginosa</name>
    <dbReference type="NCBI Taxonomy" id="43675"/>
    <lineage>
        <taxon>Bacteria</taxon>
        <taxon>Bacillati</taxon>
        <taxon>Actinomycetota</taxon>
        <taxon>Actinomycetes</taxon>
        <taxon>Micrococcales</taxon>
        <taxon>Micrococcaceae</taxon>
        <taxon>Rothia</taxon>
    </lineage>
</organism>
<sequence>MTTTDYAQLKAARELLTRIPLPLDVEAGETPGTPYTVTHDGTAEHGTATARTLLAAMARQLDDYILPRSASVDNPLTIVVGGSTGAGKSTLVNTLLGEPLTQSGAIRPTTRHPVLLHRAEDEAALSPERFLPTLPRTRTSGMNAGSQALPGLDPKIARALIPITTSALPRGIALIDAPDIDSVSEENRTLAKELLSAADLWLFVTTANRYADAVPWELLHEAAARSIAIAVVLNRVPEGDEEAIENDLRRMLDEAGIHAVLIHTVTEQPRDESGMLAPVSLAPLTLWIRELGADAPARAAIARQTLAGAVETLAGNLQVLAAEQARQQAAHESLATIAAEEYEDALTTIDGALSDGSLLRGEVLSRWHDFVGTGDFFRSLDSTIGRLRDRVGSALRGQPAAAQKVEDALESGIHAVVLDAAARASENTRTRWRASRAGRSLLARLDAPQAVSVAPQTASAAAPEQNAGANGEAKGNEAKGDVQSAEDIFSAAVAEQIRLWQGSVLEMIREEGADKRKRARFLSLGVNAAAVMLMVAAFSLTGGITGIEAGIAGGSGVVGTKLLESIFGEDAVRRMATRARTDLLERMSGLLTEHAQPFTAVLEEADPQADAEDIHHAAEQVQAIAAEMSAQSQTTQRQAAARANGTVAR</sequence>
<dbReference type="PANTHER" id="PTHR42698">
    <property type="entry name" value="GTPASE ERA"/>
    <property type="match status" value="1"/>
</dbReference>